<dbReference type="PANTHER" id="PTHR24412">
    <property type="entry name" value="KELCH PROTEIN"/>
    <property type="match status" value="1"/>
</dbReference>
<keyword evidence="3" id="KW-0009">Actin-binding</keyword>
<dbReference type="SMART" id="SM00612">
    <property type="entry name" value="Kelch"/>
    <property type="match status" value="5"/>
</dbReference>
<protein>
    <submittedName>
        <fullName evidence="5">BACK domain-containing protein</fullName>
    </submittedName>
</protein>
<organism evidence="5 6">
    <name type="scientific">Glossina brevipalpis</name>
    <dbReference type="NCBI Taxonomy" id="37001"/>
    <lineage>
        <taxon>Eukaryota</taxon>
        <taxon>Metazoa</taxon>
        <taxon>Ecdysozoa</taxon>
        <taxon>Arthropoda</taxon>
        <taxon>Hexapoda</taxon>
        <taxon>Insecta</taxon>
        <taxon>Pterygota</taxon>
        <taxon>Neoptera</taxon>
        <taxon>Endopterygota</taxon>
        <taxon>Diptera</taxon>
        <taxon>Brachycera</taxon>
        <taxon>Muscomorpha</taxon>
        <taxon>Hippoboscoidea</taxon>
        <taxon>Glossinidae</taxon>
        <taxon>Glossina</taxon>
    </lineage>
</organism>
<dbReference type="Pfam" id="PF00651">
    <property type="entry name" value="BTB"/>
    <property type="match status" value="1"/>
</dbReference>
<dbReference type="VEuPathDB" id="VectorBase:GBRI011420"/>
<dbReference type="InterPro" id="IPR006652">
    <property type="entry name" value="Kelch_1"/>
</dbReference>
<evidence type="ECO:0000256" key="1">
    <source>
        <dbReference type="ARBA" id="ARBA00022441"/>
    </source>
</evidence>
<dbReference type="Proteomes" id="UP000091820">
    <property type="component" value="Unassembled WGS sequence"/>
</dbReference>
<dbReference type="Pfam" id="PF01344">
    <property type="entry name" value="Kelch_1"/>
    <property type="match status" value="4"/>
</dbReference>
<dbReference type="PANTHER" id="PTHR24412:SF489">
    <property type="entry name" value="RING FINGER DOMAIN AND KELCH REPEAT-CONTAINING PROTEIN DDB_G0271372"/>
    <property type="match status" value="1"/>
</dbReference>
<dbReference type="InterPro" id="IPR015915">
    <property type="entry name" value="Kelch-typ_b-propeller"/>
</dbReference>
<feature type="domain" description="BACK" evidence="4">
    <location>
        <begin position="81"/>
        <end position="163"/>
    </location>
</feature>
<sequence>MRSHSIDTAATMTEKSDKSAKMQNVDANVFRQIVDYCYTGEISLNEDNVKLILSASNFFQIDWIVNECREFLVSNMKPENCLDIWKLAEMYFTEELCSYCQQYVLKKFSILVDVKEFSLLSLEEAIIKWINADLKARESYLAKLINYVRLPYVSKKYLIDRILTEDIIKNDSSWKKFLMEASKYQLSEKNHDETQSQRINKRKVMRCNVLLAGGDGNHCMVYNTLTQEQLHIAPMNEIRCYNGVVRLNDIVYSMGGLDKEALVLQTAESYDLLTNKWTHIPSMHHGRAGFGICTLNDLIYVCGGYCGNNSVECYNPVTSKWTYAANLTAACEVRAAVLGNCIYCVISGTFIERFDPREGKWHELPRVELLNSCGFFDVVACGGYLYRIGGFSDEEECSLFNVNRFNVRNNLWETIAPMNFRRREHSAVEIDGDIYVFGGSNESGSVTSVECYNTRFNKWSLVNSIQKELCCGAAVEVPVITINR</sequence>
<evidence type="ECO:0000313" key="6">
    <source>
        <dbReference type="Proteomes" id="UP000091820"/>
    </source>
</evidence>
<dbReference type="SUPFAM" id="SSF117281">
    <property type="entry name" value="Kelch motif"/>
    <property type="match status" value="2"/>
</dbReference>
<dbReference type="InterPro" id="IPR000210">
    <property type="entry name" value="BTB/POZ_dom"/>
</dbReference>
<keyword evidence="1" id="KW-0880">Kelch repeat</keyword>
<dbReference type="Gene3D" id="2.120.10.80">
    <property type="entry name" value="Kelch-type beta propeller"/>
    <property type="match status" value="2"/>
</dbReference>
<dbReference type="GO" id="GO:0003779">
    <property type="term" value="F:actin binding"/>
    <property type="evidence" value="ECO:0007669"/>
    <property type="project" value="UniProtKB-KW"/>
</dbReference>
<name>A0A1A9W9R2_9MUSC</name>
<dbReference type="InterPro" id="IPR011333">
    <property type="entry name" value="SKP1/BTB/POZ_sf"/>
</dbReference>
<reference evidence="6" key="1">
    <citation type="submission" date="2014-03" db="EMBL/GenBank/DDBJ databases">
        <authorList>
            <person name="Aksoy S."/>
            <person name="Warren W."/>
            <person name="Wilson R.K."/>
        </authorList>
    </citation>
    <scope>NUCLEOTIDE SEQUENCE [LARGE SCALE GENOMIC DNA]</scope>
    <source>
        <strain evidence="6">IAEA</strain>
    </source>
</reference>
<dbReference type="EnsemblMetazoa" id="GBRI011420-RA">
    <property type="protein sequence ID" value="GBRI011420-PA"/>
    <property type="gene ID" value="GBRI011420"/>
</dbReference>
<keyword evidence="2" id="KW-0677">Repeat</keyword>
<dbReference type="SUPFAM" id="SSF54695">
    <property type="entry name" value="POZ domain"/>
    <property type="match status" value="1"/>
</dbReference>
<dbReference type="InterPro" id="IPR011705">
    <property type="entry name" value="BACK"/>
</dbReference>
<evidence type="ECO:0000256" key="3">
    <source>
        <dbReference type="ARBA" id="ARBA00023203"/>
    </source>
</evidence>
<dbReference type="AlphaFoldDB" id="A0A1A9W9R2"/>
<dbReference type="Gene3D" id="1.25.40.420">
    <property type="match status" value="2"/>
</dbReference>
<keyword evidence="6" id="KW-1185">Reference proteome</keyword>
<dbReference type="Pfam" id="PF07707">
    <property type="entry name" value="BACK"/>
    <property type="match status" value="1"/>
</dbReference>
<dbReference type="Gene3D" id="3.30.710.10">
    <property type="entry name" value="Potassium Channel Kv1.1, Chain A"/>
    <property type="match status" value="1"/>
</dbReference>
<reference evidence="5" key="2">
    <citation type="submission" date="2020-05" db="UniProtKB">
        <authorList>
            <consortium name="EnsemblMetazoa"/>
        </authorList>
    </citation>
    <scope>IDENTIFICATION</scope>
    <source>
        <strain evidence="5">IAEA</strain>
    </source>
</reference>
<dbReference type="STRING" id="37001.A0A1A9W9R2"/>
<dbReference type="SMART" id="SM00875">
    <property type="entry name" value="BACK"/>
    <property type="match status" value="1"/>
</dbReference>
<accession>A0A1A9W9R2</accession>
<evidence type="ECO:0000256" key="2">
    <source>
        <dbReference type="ARBA" id="ARBA00022737"/>
    </source>
</evidence>
<evidence type="ECO:0000313" key="5">
    <source>
        <dbReference type="EnsemblMetazoa" id="GBRI011420-PA"/>
    </source>
</evidence>
<proteinExistence type="predicted"/>
<evidence type="ECO:0000259" key="4">
    <source>
        <dbReference type="SMART" id="SM00875"/>
    </source>
</evidence>